<accession>A0A2T2WVI6</accession>
<evidence type="ECO:0000313" key="2">
    <source>
        <dbReference type="Proteomes" id="UP000242972"/>
    </source>
</evidence>
<sequence>MGGKRDTSIMRFTTSGLSFVIGGVNGPSQGSLSVLGQQGLSPTAAMHLSHAKTFAVRRGFAGYPA</sequence>
<dbReference type="Proteomes" id="UP000242972">
    <property type="component" value="Unassembled WGS sequence"/>
</dbReference>
<protein>
    <submittedName>
        <fullName evidence="1">Uncharacterized protein</fullName>
    </submittedName>
</protein>
<gene>
    <name evidence="1" type="ORF">C7B46_20125</name>
</gene>
<comment type="caution">
    <text evidence="1">The sequence shown here is derived from an EMBL/GenBank/DDBJ whole genome shotgun (WGS) entry which is preliminary data.</text>
</comment>
<reference evidence="1 2" key="1">
    <citation type="journal article" date="2014" name="BMC Genomics">
        <title>Comparison of environmental and isolate Sulfobacillus genomes reveals diverse carbon, sulfur, nitrogen, and hydrogen metabolisms.</title>
        <authorList>
            <person name="Justice N.B."/>
            <person name="Norman A."/>
            <person name="Brown C.T."/>
            <person name="Singh A."/>
            <person name="Thomas B.C."/>
            <person name="Banfield J.F."/>
        </authorList>
    </citation>
    <scope>NUCLEOTIDE SEQUENCE [LARGE SCALE GENOMIC DNA]</scope>
    <source>
        <strain evidence="1">AMDSBA4</strain>
    </source>
</reference>
<dbReference type="EMBL" id="PXYW01000128">
    <property type="protein sequence ID" value="PSR26248.1"/>
    <property type="molecule type" value="Genomic_DNA"/>
</dbReference>
<organism evidence="1 2">
    <name type="scientific">Sulfobacillus benefaciens</name>
    <dbReference type="NCBI Taxonomy" id="453960"/>
    <lineage>
        <taxon>Bacteria</taxon>
        <taxon>Bacillati</taxon>
        <taxon>Bacillota</taxon>
        <taxon>Clostridia</taxon>
        <taxon>Eubacteriales</taxon>
        <taxon>Clostridiales Family XVII. Incertae Sedis</taxon>
        <taxon>Sulfobacillus</taxon>
    </lineage>
</organism>
<dbReference type="AlphaFoldDB" id="A0A2T2WVI6"/>
<evidence type="ECO:0000313" key="1">
    <source>
        <dbReference type="EMBL" id="PSR26248.1"/>
    </source>
</evidence>
<proteinExistence type="predicted"/>
<name>A0A2T2WVI6_9FIRM</name>